<dbReference type="VEuPathDB" id="VectorBase:BGLB037932"/>
<gene>
    <name evidence="2" type="primary">106064782</name>
</gene>
<dbReference type="EnsemblMetazoa" id="BGLB037932-RA">
    <property type="protein sequence ID" value="BGLB037932-PA"/>
    <property type="gene ID" value="BGLB037932"/>
</dbReference>
<name>A0A2C9M2V9_BIOGL</name>
<feature type="transmembrane region" description="Helical" evidence="1">
    <location>
        <begin position="33"/>
        <end position="61"/>
    </location>
</feature>
<dbReference type="Gene3D" id="1.20.1070.10">
    <property type="entry name" value="Rhodopsin 7-helix transmembrane proteins"/>
    <property type="match status" value="1"/>
</dbReference>
<keyword evidence="1" id="KW-0812">Transmembrane</keyword>
<dbReference type="AlphaFoldDB" id="A0A2C9M2V9"/>
<protein>
    <recommendedName>
        <fullName evidence="4">G-protein coupled receptors family 1 profile domain-containing protein</fullName>
    </recommendedName>
</protein>
<sequence>MSSHEDQVTVWNQSETLTYIDESRLFISDDVRAIILVINYCVIGVVINTFGIITNIINLIVFSKMGLKDTVTISLFGLTLSDMCSLLTLLWSGICYNPLFRYSDIAIESFEVEYITAGAPHVCFTRITGLITAYITIERCLCIALPLKVKSLLTPKRTV</sequence>
<proteinExistence type="predicted"/>
<keyword evidence="1" id="KW-0472">Membrane</keyword>
<evidence type="ECO:0008006" key="4">
    <source>
        <dbReference type="Google" id="ProtNLM"/>
    </source>
</evidence>
<dbReference type="OrthoDB" id="6097798at2759"/>
<evidence type="ECO:0000256" key="1">
    <source>
        <dbReference type="SAM" id="Phobius"/>
    </source>
</evidence>
<feature type="transmembrane region" description="Helical" evidence="1">
    <location>
        <begin position="73"/>
        <end position="94"/>
    </location>
</feature>
<dbReference type="KEGG" id="bgt:106064782"/>
<reference evidence="2" key="1">
    <citation type="submission" date="2020-05" db="UniProtKB">
        <authorList>
            <consortium name="EnsemblMetazoa"/>
        </authorList>
    </citation>
    <scope>IDENTIFICATION</scope>
    <source>
        <strain evidence="2">BB02</strain>
    </source>
</reference>
<evidence type="ECO:0000313" key="3">
    <source>
        <dbReference type="Proteomes" id="UP000076420"/>
    </source>
</evidence>
<dbReference type="VEuPathDB" id="VectorBase:BGLAX_035116"/>
<dbReference type="Proteomes" id="UP000076420">
    <property type="component" value="Unassembled WGS sequence"/>
</dbReference>
<dbReference type="SUPFAM" id="SSF81321">
    <property type="entry name" value="Family A G protein-coupled receptor-like"/>
    <property type="match status" value="1"/>
</dbReference>
<keyword evidence="1" id="KW-1133">Transmembrane helix</keyword>
<accession>A0A2C9M2V9</accession>
<evidence type="ECO:0000313" key="2">
    <source>
        <dbReference type="EnsemblMetazoa" id="BGLB037932-PA"/>
    </source>
</evidence>
<organism evidence="2 3">
    <name type="scientific">Biomphalaria glabrata</name>
    <name type="common">Bloodfluke planorb</name>
    <name type="synonym">Freshwater snail</name>
    <dbReference type="NCBI Taxonomy" id="6526"/>
    <lineage>
        <taxon>Eukaryota</taxon>
        <taxon>Metazoa</taxon>
        <taxon>Spiralia</taxon>
        <taxon>Lophotrochozoa</taxon>
        <taxon>Mollusca</taxon>
        <taxon>Gastropoda</taxon>
        <taxon>Heterobranchia</taxon>
        <taxon>Euthyneura</taxon>
        <taxon>Panpulmonata</taxon>
        <taxon>Hygrophila</taxon>
        <taxon>Lymnaeoidea</taxon>
        <taxon>Planorbidae</taxon>
        <taxon>Biomphalaria</taxon>
    </lineage>
</organism>